<sequence>MNAAAVMADDIARRADEMLSLWSSLSMRHIALGSACACGTGGVSLRLDDFELDIVGYLEDAGLRSGVEEVVGFFNALQQAGPQAQPLRSLLEDAMEERLPEAVGEWLMPKVERTLRSFAELHGPGERG</sequence>
<dbReference type="EMBL" id="JBBKZV010000052">
    <property type="protein sequence ID" value="MEJ8827129.1"/>
    <property type="molecule type" value="Genomic_DNA"/>
</dbReference>
<keyword evidence="2" id="KW-1185">Reference proteome</keyword>
<proteinExistence type="predicted"/>
<name>A0ABU8WAQ6_9BURK</name>
<gene>
    <name evidence="1" type="ORF">WKW80_34940</name>
</gene>
<reference evidence="1 2" key="1">
    <citation type="submission" date="2024-03" db="EMBL/GenBank/DDBJ databases">
        <title>Novel species of the genus Variovorax.</title>
        <authorList>
            <person name="Liu Q."/>
            <person name="Xin Y.-H."/>
        </authorList>
    </citation>
    <scope>NUCLEOTIDE SEQUENCE [LARGE SCALE GENOMIC DNA]</scope>
    <source>
        <strain evidence="1 2">KACC 18501</strain>
    </source>
</reference>
<organism evidence="1 2">
    <name type="scientific">Variovorax humicola</name>
    <dbReference type="NCBI Taxonomy" id="1769758"/>
    <lineage>
        <taxon>Bacteria</taxon>
        <taxon>Pseudomonadati</taxon>
        <taxon>Pseudomonadota</taxon>
        <taxon>Betaproteobacteria</taxon>
        <taxon>Burkholderiales</taxon>
        <taxon>Comamonadaceae</taxon>
        <taxon>Variovorax</taxon>
    </lineage>
</organism>
<dbReference type="RefSeq" id="WP_340368159.1">
    <property type="nucleotide sequence ID" value="NZ_JBBKZV010000052.1"/>
</dbReference>
<comment type="caution">
    <text evidence="1">The sequence shown here is derived from an EMBL/GenBank/DDBJ whole genome shotgun (WGS) entry which is preliminary data.</text>
</comment>
<protein>
    <submittedName>
        <fullName evidence="1">Uncharacterized protein</fullName>
    </submittedName>
</protein>
<dbReference type="Proteomes" id="UP001363010">
    <property type="component" value="Unassembled WGS sequence"/>
</dbReference>
<evidence type="ECO:0000313" key="2">
    <source>
        <dbReference type="Proteomes" id="UP001363010"/>
    </source>
</evidence>
<evidence type="ECO:0000313" key="1">
    <source>
        <dbReference type="EMBL" id="MEJ8827129.1"/>
    </source>
</evidence>
<accession>A0ABU8WAQ6</accession>